<sequence>MKVTEKTTLKKILNKKNVEEILAKNGVPCLSCPMAQFEIDKLEIGEVCKMYDLDLEKILKELNLPDGRRVKNNG</sequence>
<gene>
    <name evidence="1" type="ORF">A2401_03470</name>
</gene>
<reference evidence="1 2" key="1">
    <citation type="journal article" date="2016" name="Nat. Commun.">
        <title>Thousands of microbial genomes shed light on interconnected biogeochemical processes in an aquifer system.</title>
        <authorList>
            <person name="Anantharaman K."/>
            <person name="Brown C.T."/>
            <person name="Hug L.A."/>
            <person name="Sharon I."/>
            <person name="Castelle C.J."/>
            <person name="Probst A.J."/>
            <person name="Thomas B.C."/>
            <person name="Singh A."/>
            <person name="Wilkins M.J."/>
            <person name="Karaoz U."/>
            <person name="Brodie E.L."/>
            <person name="Williams K.H."/>
            <person name="Hubbard S.S."/>
            <person name="Banfield J.F."/>
        </authorList>
    </citation>
    <scope>NUCLEOTIDE SEQUENCE [LARGE SCALE GENOMIC DNA]</scope>
</reference>
<organism evidence="1 2">
    <name type="scientific">Candidatus Staskawiczbacteria bacterium RIFOXYC1_FULL_38_18</name>
    <dbReference type="NCBI Taxonomy" id="1802229"/>
    <lineage>
        <taxon>Bacteria</taxon>
        <taxon>Candidatus Staskawicziibacteriota</taxon>
    </lineage>
</organism>
<dbReference type="InterPro" id="IPR038062">
    <property type="entry name" value="ScdA-like_N_sf"/>
</dbReference>
<dbReference type="SUPFAM" id="SSF140683">
    <property type="entry name" value="SP0561-like"/>
    <property type="match status" value="1"/>
</dbReference>
<evidence type="ECO:0008006" key="3">
    <source>
        <dbReference type="Google" id="ProtNLM"/>
    </source>
</evidence>
<accession>A0A1G2J8V4</accession>
<protein>
    <recommendedName>
        <fullName evidence="3">DUF1858 domain-containing protein</fullName>
    </recommendedName>
</protein>
<dbReference type="EMBL" id="MHPP01000032">
    <property type="protein sequence ID" value="OGZ83539.1"/>
    <property type="molecule type" value="Genomic_DNA"/>
</dbReference>
<evidence type="ECO:0000313" key="1">
    <source>
        <dbReference type="EMBL" id="OGZ83539.1"/>
    </source>
</evidence>
<name>A0A1G2J8V4_9BACT</name>
<comment type="caution">
    <text evidence="1">The sequence shown here is derived from an EMBL/GenBank/DDBJ whole genome shotgun (WGS) entry which is preliminary data.</text>
</comment>
<evidence type="ECO:0000313" key="2">
    <source>
        <dbReference type="Proteomes" id="UP000177751"/>
    </source>
</evidence>
<dbReference type="AlphaFoldDB" id="A0A1G2J8V4"/>
<dbReference type="Proteomes" id="UP000177751">
    <property type="component" value="Unassembled WGS sequence"/>
</dbReference>
<proteinExistence type="predicted"/>
<dbReference type="STRING" id="1802229.A2401_03470"/>
<dbReference type="Gene3D" id="1.10.3910.10">
    <property type="entry name" value="SP0561-like"/>
    <property type="match status" value="1"/>
</dbReference>